<name>A0A1S8AQW1_9EURY</name>
<organism evidence="3 4">
    <name type="scientific">Natrinema saccharevitans</name>
    <dbReference type="NCBI Taxonomy" id="301967"/>
    <lineage>
        <taxon>Archaea</taxon>
        <taxon>Methanobacteriati</taxon>
        <taxon>Methanobacteriota</taxon>
        <taxon>Stenosarchaea group</taxon>
        <taxon>Halobacteria</taxon>
        <taxon>Halobacteriales</taxon>
        <taxon>Natrialbaceae</taxon>
        <taxon>Natrinema</taxon>
    </lineage>
</organism>
<evidence type="ECO:0000313" key="3">
    <source>
        <dbReference type="EMBL" id="OLZ39198.1"/>
    </source>
</evidence>
<dbReference type="InterPro" id="IPR000192">
    <property type="entry name" value="Aminotrans_V_dom"/>
</dbReference>
<protein>
    <submittedName>
        <fullName evidence="3">Cysteine desulfurase</fullName>
    </submittedName>
</protein>
<accession>A0A1S8AQW1</accession>
<dbReference type="OrthoDB" id="9577at2157"/>
<dbReference type="RefSeq" id="WP_076148513.1">
    <property type="nucleotide sequence ID" value="NZ_LWLN01000002.1"/>
</dbReference>
<reference evidence="4" key="1">
    <citation type="submission" date="2016-04" db="EMBL/GenBank/DDBJ databases">
        <authorList>
            <person name="Chen S.-C."/>
            <person name="Lai M.-C."/>
        </authorList>
    </citation>
    <scope>NUCLEOTIDE SEQUENCE [LARGE SCALE GENOMIC DNA]</scope>
    <source>
        <strain evidence="4">AB14</strain>
    </source>
</reference>
<feature type="domain" description="Aminotransferase class V" evidence="2">
    <location>
        <begin position="18"/>
        <end position="302"/>
    </location>
</feature>
<keyword evidence="1" id="KW-0663">Pyridoxal phosphate</keyword>
<evidence type="ECO:0000259" key="2">
    <source>
        <dbReference type="Pfam" id="PF00266"/>
    </source>
</evidence>
<dbReference type="InterPro" id="IPR015421">
    <property type="entry name" value="PyrdxlP-dep_Trfase_major"/>
</dbReference>
<dbReference type="Gene3D" id="3.90.1150.10">
    <property type="entry name" value="Aspartate Aminotransferase, domain 1"/>
    <property type="match status" value="1"/>
</dbReference>
<gene>
    <name evidence="3" type="ORF">A6E15_17475</name>
</gene>
<dbReference type="PANTHER" id="PTHR43586:SF8">
    <property type="entry name" value="CYSTEINE DESULFURASE 1, CHLOROPLASTIC"/>
    <property type="match status" value="1"/>
</dbReference>
<dbReference type="EMBL" id="LWLN01000002">
    <property type="protein sequence ID" value="OLZ39198.1"/>
    <property type="molecule type" value="Genomic_DNA"/>
</dbReference>
<dbReference type="Gene3D" id="3.40.640.10">
    <property type="entry name" value="Type I PLP-dependent aspartate aminotransferase-like (Major domain)"/>
    <property type="match status" value="1"/>
</dbReference>
<comment type="caution">
    <text evidence="3">The sequence shown here is derived from an EMBL/GenBank/DDBJ whole genome shotgun (WGS) entry which is preliminary data.</text>
</comment>
<proteinExistence type="predicted"/>
<dbReference type="InterPro" id="IPR015422">
    <property type="entry name" value="PyrdxlP-dep_Trfase_small"/>
</dbReference>
<sequence length="371" mass="40555">MDLDGFRATLPAANEATYLNTGSSSPSSVAVVESMQAFLEQHGYESPTAEGMYQPVYEAFEETRRDVADFLNAHPEEIALTQSTGDGASRIANAIQWESGDRVVRTDLEHPTAVVPWNALEREHDLNLDVLETDAGHVDLDRLKDAVDGARLVCVSSISRKYGRRLPISDITDIAHDAGAEVLVDAVQSVGQVPVDVTEWGADYVAAASHKWLVGPWGAGFLYVDSDVVPQLRPRHVSYRGVDRESPTLDPHPDARRLEIGTTSAAPYVGLGTALERTTSVGVSTIERRIESLTGHLKDELPAEALLSPQSFESGLVAIADDAPERTVERLARHDIQVKPISDPDVIRLSIHGFNTESDIRRFLSVYRDIS</sequence>
<dbReference type="Pfam" id="PF00266">
    <property type="entry name" value="Aminotran_5"/>
    <property type="match status" value="1"/>
</dbReference>
<dbReference type="SUPFAM" id="SSF53383">
    <property type="entry name" value="PLP-dependent transferases"/>
    <property type="match status" value="1"/>
</dbReference>
<dbReference type="InterPro" id="IPR015424">
    <property type="entry name" value="PyrdxlP-dep_Trfase"/>
</dbReference>
<keyword evidence="4" id="KW-1185">Reference proteome</keyword>
<dbReference type="PANTHER" id="PTHR43586">
    <property type="entry name" value="CYSTEINE DESULFURASE"/>
    <property type="match status" value="1"/>
</dbReference>
<dbReference type="Proteomes" id="UP000189370">
    <property type="component" value="Unassembled WGS sequence"/>
</dbReference>
<dbReference type="STRING" id="301967.A6E15_17475"/>
<evidence type="ECO:0000256" key="1">
    <source>
        <dbReference type="ARBA" id="ARBA00022898"/>
    </source>
</evidence>
<evidence type="ECO:0000313" key="4">
    <source>
        <dbReference type="Proteomes" id="UP000189370"/>
    </source>
</evidence>
<dbReference type="AlphaFoldDB" id="A0A1S8AQW1"/>